<evidence type="ECO:0000256" key="4">
    <source>
        <dbReference type="RuleBase" id="RU003694"/>
    </source>
</evidence>
<dbReference type="Gene3D" id="3.40.366.10">
    <property type="entry name" value="Malonyl-Coenzyme A Acyl Carrier Protein, domain 2"/>
    <property type="match status" value="1"/>
</dbReference>
<keyword evidence="3 4" id="KW-0808">Transferase</keyword>
<dbReference type="RefSeq" id="XP_001219308.1">
    <property type="nucleotide sequence ID" value="XM_001219307.1"/>
</dbReference>
<dbReference type="Proteomes" id="UP000001056">
    <property type="component" value="Unassembled WGS sequence"/>
</dbReference>
<name>Q2HI67_CHAGB</name>
<feature type="region of interest" description="Disordered" evidence="5">
    <location>
        <begin position="1"/>
        <end position="41"/>
    </location>
</feature>
<dbReference type="Pfam" id="PF00109">
    <property type="entry name" value="ketoacyl-synt"/>
    <property type="match status" value="1"/>
</dbReference>
<dbReference type="PROSITE" id="PS52004">
    <property type="entry name" value="KS3_2"/>
    <property type="match status" value="1"/>
</dbReference>
<dbReference type="InParanoid" id="Q2HI67"/>
<evidence type="ECO:0000256" key="5">
    <source>
        <dbReference type="SAM" id="MobiDB-lite"/>
    </source>
</evidence>
<keyword evidence="8" id="KW-1185">Reference proteome</keyword>
<dbReference type="InterPro" id="IPR001227">
    <property type="entry name" value="Ac_transferase_dom_sf"/>
</dbReference>
<dbReference type="InterPro" id="IPR020841">
    <property type="entry name" value="PKS_Beta-ketoAc_synthase_dom"/>
</dbReference>
<dbReference type="InterPro" id="IPR014030">
    <property type="entry name" value="Ketoacyl_synth_N"/>
</dbReference>
<dbReference type="eggNOG" id="KOG1202">
    <property type="taxonomic scope" value="Eukaryota"/>
</dbReference>
<dbReference type="EMBL" id="CH408029">
    <property type="protein sequence ID" value="EAQ91852.1"/>
    <property type="molecule type" value="Genomic_DNA"/>
</dbReference>
<dbReference type="OMA" id="THECLED"/>
<evidence type="ECO:0000256" key="1">
    <source>
        <dbReference type="ARBA" id="ARBA00022450"/>
    </source>
</evidence>
<gene>
    <name evidence="7" type="ORF">CHGG_00087</name>
</gene>
<dbReference type="OrthoDB" id="4588824at2759"/>
<evidence type="ECO:0000313" key="8">
    <source>
        <dbReference type="Proteomes" id="UP000001056"/>
    </source>
</evidence>
<dbReference type="InterPro" id="IPR018201">
    <property type="entry name" value="Ketoacyl_synth_AS"/>
</dbReference>
<organism evidence="7 8">
    <name type="scientific">Chaetomium globosum (strain ATCC 6205 / CBS 148.51 / DSM 1962 / NBRC 6347 / NRRL 1970)</name>
    <name type="common">Soil fungus</name>
    <dbReference type="NCBI Taxonomy" id="306901"/>
    <lineage>
        <taxon>Eukaryota</taxon>
        <taxon>Fungi</taxon>
        <taxon>Dikarya</taxon>
        <taxon>Ascomycota</taxon>
        <taxon>Pezizomycotina</taxon>
        <taxon>Sordariomycetes</taxon>
        <taxon>Sordariomycetidae</taxon>
        <taxon>Sordariales</taxon>
        <taxon>Chaetomiaceae</taxon>
        <taxon>Chaetomium</taxon>
    </lineage>
</organism>
<dbReference type="SUPFAM" id="SSF53901">
    <property type="entry name" value="Thiolase-like"/>
    <property type="match status" value="1"/>
</dbReference>
<evidence type="ECO:0000259" key="6">
    <source>
        <dbReference type="PROSITE" id="PS52004"/>
    </source>
</evidence>
<feature type="domain" description="Ketosynthase family 3 (KS3)" evidence="6">
    <location>
        <begin position="42"/>
        <end position="459"/>
    </location>
</feature>
<comment type="similarity">
    <text evidence="4">Belongs to the thiolase-like superfamily. Beta-ketoacyl-ACP synthases family.</text>
</comment>
<dbReference type="Gene3D" id="3.40.47.10">
    <property type="match status" value="1"/>
</dbReference>
<dbReference type="PANTHER" id="PTHR43775">
    <property type="entry name" value="FATTY ACID SYNTHASE"/>
    <property type="match status" value="1"/>
</dbReference>
<dbReference type="VEuPathDB" id="FungiDB:CHGG_00087"/>
<proteinExistence type="inferred from homology"/>
<dbReference type="GO" id="GO:0044550">
    <property type="term" value="P:secondary metabolite biosynthetic process"/>
    <property type="evidence" value="ECO:0007669"/>
    <property type="project" value="TreeGrafter"/>
</dbReference>
<dbReference type="InterPro" id="IPR050091">
    <property type="entry name" value="PKS_NRPS_Biosynth_Enz"/>
</dbReference>
<evidence type="ECO:0000256" key="3">
    <source>
        <dbReference type="ARBA" id="ARBA00022679"/>
    </source>
</evidence>
<dbReference type="Pfam" id="PF02801">
    <property type="entry name" value="Ketoacyl-synt_C"/>
    <property type="match status" value="1"/>
</dbReference>
<dbReference type="PROSITE" id="PS00606">
    <property type="entry name" value="KS3_1"/>
    <property type="match status" value="1"/>
</dbReference>
<dbReference type="InterPro" id="IPR016035">
    <property type="entry name" value="Acyl_Trfase/lysoPLipase"/>
</dbReference>
<dbReference type="InterPro" id="IPR014031">
    <property type="entry name" value="Ketoacyl_synth_C"/>
</dbReference>
<keyword evidence="2" id="KW-0597">Phosphoprotein</keyword>
<dbReference type="HOGENOM" id="CLU_000022_16_6_1"/>
<dbReference type="CDD" id="cd00833">
    <property type="entry name" value="PKS"/>
    <property type="match status" value="1"/>
</dbReference>
<reference evidence="8" key="1">
    <citation type="journal article" date="2015" name="Genome Announc.">
        <title>Draft genome sequence of the cellulolytic fungus Chaetomium globosum.</title>
        <authorList>
            <person name="Cuomo C.A."/>
            <person name="Untereiner W.A."/>
            <person name="Ma L.-J."/>
            <person name="Grabherr M."/>
            <person name="Birren B.W."/>
        </authorList>
    </citation>
    <scope>NUCLEOTIDE SEQUENCE [LARGE SCALE GENOMIC DNA]</scope>
    <source>
        <strain evidence="8">ATCC 6205 / CBS 148.51 / DSM 1962 / NBRC 6347 / NRRL 1970</strain>
    </source>
</reference>
<feature type="compositionally biased region" description="Polar residues" evidence="5">
    <location>
        <begin position="1"/>
        <end position="13"/>
    </location>
</feature>
<dbReference type="PANTHER" id="PTHR43775:SF46">
    <property type="entry name" value="FUMIGERMIN SYNTHASE"/>
    <property type="match status" value="1"/>
</dbReference>
<evidence type="ECO:0000256" key="2">
    <source>
        <dbReference type="ARBA" id="ARBA00022553"/>
    </source>
</evidence>
<dbReference type="GeneID" id="4387581"/>
<dbReference type="AlphaFoldDB" id="Q2HI67"/>
<dbReference type="GO" id="GO:0004315">
    <property type="term" value="F:3-oxoacyl-[acyl-carrier-protein] synthase activity"/>
    <property type="evidence" value="ECO:0007669"/>
    <property type="project" value="InterPro"/>
</dbReference>
<sequence>MAISSNGPITNGAISADPLLNGNDRNPVVESTIPHQPKPNTPEPIAICGLGLRLPGGIQNGEDFWDLLINGKDARSEIPASRFAIDGFDASLSGQGAIPTRHGYFLNDDLARLDTSFFSLSKSEIERCDPQQRLLLEVVRETFEDAGEVNYRGQAIGCYVGTFGQDWYEMTTKDVQSMGNYSMMGSGDLVQANRVSYEFDLRGPSLVVKTGCSASLVALHDACRALQSGDTSAAIVCGTSLIMTPTTTAVFFNEGVLSPDASCKTFDTAANGFARAEGITAVYIKRLDDALRDGNPIRAVIRNTGSNNDGRNQGLTSPNGEAHEALLRQVYQQARLNPSETAFVECHGTGTPVGDPTETRAVGNVFGNNGVYIGSVKPNVGHSEGSSGLTSLIKAVLALEHRTIPPNIKFQNPNPQTNSAISLRKHMDSFEKYATEHPNRSRNAAYTLALHREHLPHRAFAIIRDGKVCEMSTQTKAVGSAPQITMVFSGQGAQWPQMGRELILTSASFREDIIHMDETLQGLRIPPKWSILGMFRCSQAEEMPFIVINTNFQADEILKPEEASQIHRAELAQPLSTALQIALVRHLWPSQHYSHGRRGSLKW</sequence>
<dbReference type="GO" id="GO:0006633">
    <property type="term" value="P:fatty acid biosynthetic process"/>
    <property type="evidence" value="ECO:0007669"/>
    <property type="project" value="InterPro"/>
</dbReference>
<dbReference type="SUPFAM" id="SSF52151">
    <property type="entry name" value="FabD/lysophospholipase-like"/>
    <property type="match status" value="1"/>
</dbReference>
<evidence type="ECO:0000313" key="7">
    <source>
        <dbReference type="EMBL" id="EAQ91852.1"/>
    </source>
</evidence>
<dbReference type="STRING" id="306901.Q2HI67"/>
<dbReference type="GO" id="GO:0004312">
    <property type="term" value="F:fatty acid synthase activity"/>
    <property type="evidence" value="ECO:0007669"/>
    <property type="project" value="TreeGrafter"/>
</dbReference>
<dbReference type="InterPro" id="IPR016039">
    <property type="entry name" value="Thiolase-like"/>
</dbReference>
<accession>Q2HI67</accession>
<keyword evidence="1" id="KW-0596">Phosphopantetheine</keyword>
<protein>
    <recommendedName>
        <fullName evidence="6">Ketosynthase family 3 (KS3) domain-containing protein</fullName>
    </recommendedName>
</protein>
<dbReference type="SMART" id="SM00825">
    <property type="entry name" value="PKS_KS"/>
    <property type="match status" value="1"/>
</dbReference>